<proteinExistence type="predicted"/>
<accession>A0A812JR00</accession>
<dbReference type="OrthoDB" id="10322395at2759"/>
<protein>
    <submittedName>
        <fullName evidence="1">Uncharacterized protein</fullName>
    </submittedName>
</protein>
<comment type="caution">
    <text evidence="1">The sequence shown here is derived from an EMBL/GenBank/DDBJ whole genome shotgun (WGS) entry which is preliminary data.</text>
</comment>
<dbReference type="AlphaFoldDB" id="A0A812JR00"/>
<sequence>MRPRGSGAIGITRRLRLWVMIHGRLGTRSTGTSHMRFSTSAGTRHTFQVDGVTVMAMPNLGSKTLLCRMNRGSRPRIQMPGIHGLLIKTGMTRGPRPLRIQMPGIRVLLIKAGMTRGSRPLRIQMPRSRGMLIKAGMTRTIPLRIQIAGGSRSLRFRGLRLGRGRALTAFGAVSWAYPQRQLQRTQLCIDKSPGVMRMASRWRISRTQRTTISSMASSKPWAST</sequence>
<keyword evidence="2" id="KW-1185">Reference proteome</keyword>
<name>A0A812JR00_9DINO</name>
<organism evidence="1 2">
    <name type="scientific">Symbiodinium necroappetens</name>
    <dbReference type="NCBI Taxonomy" id="1628268"/>
    <lineage>
        <taxon>Eukaryota</taxon>
        <taxon>Sar</taxon>
        <taxon>Alveolata</taxon>
        <taxon>Dinophyceae</taxon>
        <taxon>Suessiales</taxon>
        <taxon>Symbiodiniaceae</taxon>
        <taxon>Symbiodinium</taxon>
    </lineage>
</organism>
<evidence type="ECO:0000313" key="2">
    <source>
        <dbReference type="Proteomes" id="UP000601435"/>
    </source>
</evidence>
<evidence type="ECO:0000313" key="1">
    <source>
        <dbReference type="EMBL" id="CAE7208567.1"/>
    </source>
</evidence>
<dbReference type="Proteomes" id="UP000601435">
    <property type="component" value="Unassembled WGS sequence"/>
</dbReference>
<reference evidence="1" key="1">
    <citation type="submission" date="2021-02" db="EMBL/GenBank/DDBJ databases">
        <authorList>
            <person name="Dougan E. K."/>
            <person name="Rhodes N."/>
            <person name="Thang M."/>
            <person name="Chan C."/>
        </authorList>
    </citation>
    <scope>NUCLEOTIDE SEQUENCE</scope>
</reference>
<dbReference type="EMBL" id="CAJNJA010006301">
    <property type="protein sequence ID" value="CAE7208567.1"/>
    <property type="molecule type" value="Genomic_DNA"/>
</dbReference>
<gene>
    <name evidence="1" type="ORF">SNEC2469_LOCUS1955</name>
</gene>